<evidence type="ECO:0000256" key="1">
    <source>
        <dbReference type="SAM" id="MobiDB-lite"/>
    </source>
</evidence>
<comment type="caution">
    <text evidence="2">The sequence shown here is derived from an EMBL/GenBank/DDBJ whole genome shotgun (WGS) entry which is preliminary data.</text>
</comment>
<organism evidence="2 3">
    <name type="scientific">Perkinsus olseni</name>
    <name type="common">Perkinsus atlanticus</name>
    <dbReference type="NCBI Taxonomy" id="32597"/>
    <lineage>
        <taxon>Eukaryota</taxon>
        <taxon>Sar</taxon>
        <taxon>Alveolata</taxon>
        <taxon>Perkinsozoa</taxon>
        <taxon>Perkinsea</taxon>
        <taxon>Perkinsida</taxon>
        <taxon>Perkinsidae</taxon>
        <taxon>Perkinsus</taxon>
    </lineage>
</organism>
<sequence>MVSKSKEKLCKLEGEQRTRCSRVASLMVEASTALEVMKTQKQNMVTEHDKKLRKHRAEHEAECEANEGELQEYRRSIRDSAHIDPDLEKATME</sequence>
<dbReference type="AlphaFoldDB" id="A0A7J6QS57"/>
<evidence type="ECO:0000313" key="3">
    <source>
        <dbReference type="Proteomes" id="UP000574390"/>
    </source>
</evidence>
<accession>A0A7J6QS57</accession>
<proteinExistence type="predicted"/>
<name>A0A7J6QS57_PEROL</name>
<feature type="non-terminal residue" evidence="2">
    <location>
        <position position="93"/>
    </location>
</feature>
<dbReference type="Proteomes" id="UP000574390">
    <property type="component" value="Unassembled WGS sequence"/>
</dbReference>
<dbReference type="EMBL" id="JABANM010027643">
    <property type="protein sequence ID" value="KAF4710971.1"/>
    <property type="molecule type" value="Genomic_DNA"/>
</dbReference>
<feature type="region of interest" description="Disordered" evidence="1">
    <location>
        <begin position="58"/>
        <end position="93"/>
    </location>
</feature>
<protein>
    <submittedName>
        <fullName evidence="2">Uncharacterized protein</fullName>
    </submittedName>
</protein>
<feature type="compositionally biased region" description="Basic and acidic residues" evidence="1">
    <location>
        <begin position="71"/>
        <end position="93"/>
    </location>
</feature>
<gene>
    <name evidence="2" type="ORF">FOZ62_015878</name>
</gene>
<evidence type="ECO:0000313" key="2">
    <source>
        <dbReference type="EMBL" id="KAF4710971.1"/>
    </source>
</evidence>
<reference evidence="2 3" key="1">
    <citation type="submission" date="2020-04" db="EMBL/GenBank/DDBJ databases">
        <title>Perkinsus olseni comparative genomics.</title>
        <authorList>
            <person name="Bogema D.R."/>
        </authorList>
    </citation>
    <scope>NUCLEOTIDE SEQUENCE [LARGE SCALE GENOMIC DNA]</scope>
    <source>
        <strain evidence="2">ATCC PRA-205</strain>
    </source>
</reference>